<dbReference type="RefSeq" id="WP_377304831.1">
    <property type="nucleotide sequence ID" value="NZ_CP180191.1"/>
</dbReference>
<accession>A0ABV7HAW0</accession>
<gene>
    <name evidence="2" type="ORF">ACFOEN_13670</name>
</gene>
<feature type="transmembrane region" description="Helical" evidence="1">
    <location>
        <begin position="46"/>
        <end position="64"/>
    </location>
</feature>
<evidence type="ECO:0000313" key="2">
    <source>
        <dbReference type="EMBL" id="MFC3148676.1"/>
    </source>
</evidence>
<evidence type="ECO:0000313" key="3">
    <source>
        <dbReference type="Proteomes" id="UP001595556"/>
    </source>
</evidence>
<dbReference type="Pfam" id="PF03334">
    <property type="entry name" value="PhaG_MnhG_YufB"/>
    <property type="match status" value="1"/>
</dbReference>
<dbReference type="InterPro" id="IPR005133">
    <property type="entry name" value="PhaG_MnhG_YufB"/>
</dbReference>
<keyword evidence="1" id="KW-0812">Transmembrane</keyword>
<keyword evidence="1" id="KW-0472">Membrane</keyword>
<reference evidence="3" key="1">
    <citation type="journal article" date="2019" name="Int. J. Syst. Evol. Microbiol.">
        <title>The Global Catalogue of Microorganisms (GCM) 10K type strain sequencing project: providing services to taxonomists for standard genome sequencing and annotation.</title>
        <authorList>
            <consortium name="The Broad Institute Genomics Platform"/>
            <consortium name="The Broad Institute Genome Sequencing Center for Infectious Disease"/>
            <person name="Wu L."/>
            <person name="Ma J."/>
        </authorList>
    </citation>
    <scope>NUCLEOTIDE SEQUENCE [LARGE SCALE GENOMIC DNA]</scope>
    <source>
        <strain evidence="3">KCTC 52168</strain>
    </source>
</reference>
<dbReference type="NCBIfam" id="NF009316">
    <property type="entry name" value="PRK12674.1-5"/>
    <property type="match status" value="1"/>
</dbReference>
<feature type="transmembrane region" description="Helical" evidence="1">
    <location>
        <begin position="70"/>
        <end position="91"/>
    </location>
</feature>
<feature type="transmembrane region" description="Helical" evidence="1">
    <location>
        <begin position="6"/>
        <end position="25"/>
    </location>
</feature>
<proteinExistence type="predicted"/>
<dbReference type="Proteomes" id="UP001595556">
    <property type="component" value="Unassembled WGS sequence"/>
</dbReference>
<dbReference type="PANTHER" id="PTHR34703:SF1">
    <property type="entry name" value="ANTIPORTER SUBUNIT MNHG2-RELATED"/>
    <property type="match status" value="1"/>
</dbReference>
<name>A0ABV7HAW0_9BURK</name>
<keyword evidence="3" id="KW-1185">Reference proteome</keyword>
<comment type="caution">
    <text evidence="2">The sequence shown here is derived from an EMBL/GenBank/DDBJ whole genome shotgun (WGS) entry which is preliminary data.</text>
</comment>
<dbReference type="NCBIfam" id="TIGR01300">
    <property type="entry name" value="CPA3_mnhG_phaG"/>
    <property type="match status" value="1"/>
</dbReference>
<evidence type="ECO:0000256" key="1">
    <source>
        <dbReference type="SAM" id="Phobius"/>
    </source>
</evidence>
<keyword evidence="1" id="KW-1133">Transmembrane helix</keyword>
<dbReference type="EMBL" id="JBHRTI010000007">
    <property type="protein sequence ID" value="MFC3148676.1"/>
    <property type="molecule type" value="Genomic_DNA"/>
</dbReference>
<dbReference type="PANTHER" id="PTHR34703">
    <property type="entry name" value="ANTIPORTER SUBUNIT MNHG2-RELATED"/>
    <property type="match status" value="1"/>
</dbReference>
<organism evidence="2 3">
    <name type="scientific">Piscinibacterium candidicorallinum</name>
    <dbReference type="NCBI Taxonomy" id="1793872"/>
    <lineage>
        <taxon>Bacteria</taxon>
        <taxon>Pseudomonadati</taxon>
        <taxon>Pseudomonadota</taxon>
        <taxon>Betaproteobacteria</taxon>
        <taxon>Burkholderiales</taxon>
        <taxon>Piscinibacterium</taxon>
    </lineage>
</organism>
<protein>
    <submittedName>
        <fullName evidence="2">Na+/H+ antiporter subunit G</fullName>
    </submittedName>
</protein>
<sequence length="114" mass="12199">MNALPLWLDVLIAVLILIGAVFALIGSYGLAKLGDFLKRLHGPTKATTLGVGCVLIASMIWFNAQGMLSLHELLITLFLFMTAPVSAHLLIKAAMKMDGSIKPKEPAAKLKQGD</sequence>